<evidence type="ECO:0008006" key="3">
    <source>
        <dbReference type="Google" id="ProtNLM"/>
    </source>
</evidence>
<protein>
    <recommendedName>
        <fullName evidence="3">Protein kinase domain-containing protein</fullName>
    </recommendedName>
</protein>
<dbReference type="InterPro" id="IPR011009">
    <property type="entry name" value="Kinase-like_dom_sf"/>
</dbReference>
<keyword evidence="2" id="KW-1185">Reference proteome</keyword>
<evidence type="ECO:0000313" key="2">
    <source>
        <dbReference type="Proteomes" id="UP000485058"/>
    </source>
</evidence>
<dbReference type="EMBL" id="BLLF01003878">
    <property type="protein sequence ID" value="GFH28439.1"/>
    <property type="molecule type" value="Genomic_DNA"/>
</dbReference>
<reference evidence="1 2" key="1">
    <citation type="submission" date="2020-02" db="EMBL/GenBank/DDBJ databases">
        <title>Draft genome sequence of Haematococcus lacustris strain NIES-144.</title>
        <authorList>
            <person name="Morimoto D."/>
            <person name="Nakagawa S."/>
            <person name="Yoshida T."/>
            <person name="Sawayama S."/>
        </authorList>
    </citation>
    <scope>NUCLEOTIDE SEQUENCE [LARGE SCALE GENOMIC DNA]</scope>
    <source>
        <strain evidence="1 2">NIES-144</strain>
    </source>
</reference>
<organism evidence="1 2">
    <name type="scientific">Haematococcus lacustris</name>
    <name type="common">Green alga</name>
    <name type="synonym">Haematococcus pluvialis</name>
    <dbReference type="NCBI Taxonomy" id="44745"/>
    <lineage>
        <taxon>Eukaryota</taxon>
        <taxon>Viridiplantae</taxon>
        <taxon>Chlorophyta</taxon>
        <taxon>core chlorophytes</taxon>
        <taxon>Chlorophyceae</taxon>
        <taxon>CS clade</taxon>
        <taxon>Chlamydomonadales</taxon>
        <taxon>Haematococcaceae</taxon>
        <taxon>Haematococcus</taxon>
    </lineage>
</organism>
<proteinExistence type="predicted"/>
<dbReference type="AlphaFoldDB" id="A0A6A0A759"/>
<evidence type="ECO:0000313" key="1">
    <source>
        <dbReference type="EMBL" id="GFH28439.1"/>
    </source>
</evidence>
<name>A0A6A0A759_HAELA</name>
<gene>
    <name evidence="1" type="ORF">HaLaN_26928</name>
</gene>
<comment type="caution">
    <text evidence="1">The sequence shown here is derived from an EMBL/GenBank/DDBJ whole genome shotgun (WGS) entry which is preliminary data.</text>
</comment>
<dbReference type="Proteomes" id="UP000485058">
    <property type="component" value="Unassembled WGS sequence"/>
</dbReference>
<dbReference type="SUPFAM" id="SSF56112">
    <property type="entry name" value="Protein kinase-like (PK-like)"/>
    <property type="match status" value="1"/>
</dbReference>
<sequence length="55" mass="6219">MLQMAPELLASGEVSNRTDVYAYERVLAAVVHGFRPVWEVADEGQMPGLHMLYNR</sequence>
<accession>A0A6A0A759</accession>